<dbReference type="InterPro" id="IPR010982">
    <property type="entry name" value="Lambda_DNA-bd_dom_sf"/>
</dbReference>
<name>A0A2T4N3G4_AERVE</name>
<dbReference type="PROSITE" id="PS50943">
    <property type="entry name" value="HTH_CROC1"/>
    <property type="match status" value="1"/>
</dbReference>
<dbReference type="SUPFAM" id="SSF47413">
    <property type="entry name" value="lambda repressor-like DNA-binding domains"/>
    <property type="match status" value="1"/>
</dbReference>
<evidence type="ECO:0000313" key="3">
    <source>
        <dbReference type="Proteomes" id="UP000241986"/>
    </source>
</evidence>
<dbReference type="AlphaFoldDB" id="A0A2T4N3G4"/>
<gene>
    <name evidence="2" type="ORF">DAA48_09575</name>
</gene>
<protein>
    <recommendedName>
        <fullName evidence="1">HTH cro/C1-type domain-containing protein</fullName>
    </recommendedName>
</protein>
<sequence>MALMFAWFSMHVNIHCMEFYVLIADRLKSERKRLGLTQESLAESAGIKRITLQSWERGLSSPPAIALSALGAVGMDVLFVLTGERQQSGIGEAAVHQAVLDAVDLLSLEDKVNAAQLAKAVVKLIAKSVPDTQPVAGQVINTNSGDGAQQNFVNSPIGNLTTGDLIIGKDTRKR</sequence>
<dbReference type="SMART" id="SM00530">
    <property type="entry name" value="HTH_XRE"/>
    <property type="match status" value="1"/>
</dbReference>
<dbReference type="Gene3D" id="1.10.260.40">
    <property type="entry name" value="lambda repressor-like DNA-binding domains"/>
    <property type="match status" value="1"/>
</dbReference>
<dbReference type="GO" id="GO:0003677">
    <property type="term" value="F:DNA binding"/>
    <property type="evidence" value="ECO:0007669"/>
    <property type="project" value="InterPro"/>
</dbReference>
<evidence type="ECO:0000259" key="1">
    <source>
        <dbReference type="PROSITE" id="PS50943"/>
    </source>
</evidence>
<comment type="caution">
    <text evidence="2">The sequence shown here is derived from an EMBL/GenBank/DDBJ whole genome shotgun (WGS) entry which is preliminary data.</text>
</comment>
<proteinExistence type="predicted"/>
<organism evidence="2 3">
    <name type="scientific">Aeromonas veronii</name>
    <dbReference type="NCBI Taxonomy" id="654"/>
    <lineage>
        <taxon>Bacteria</taxon>
        <taxon>Pseudomonadati</taxon>
        <taxon>Pseudomonadota</taxon>
        <taxon>Gammaproteobacteria</taxon>
        <taxon>Aeromonadales</taxon>
        <taxon>Aeromonadaceae</taxon>
        <taxon>Aeromonas</taxon>
    </lineage>
</organism>
<evidence type="ECO:0000313" key="2">
    <source>
        <dbReference type="EMBL" id="PTH81385.1"/>
    </source>
</evidence>
<dbReference type="Pfam" id="PF01381">
    <property type="entry name" value="HTH_3"/>
    <property type="match status" value="1"/>
</dbReference>
<dbReference type="RefSeq" id="WP_107683249.1">
    <property type="nucleotide sequence ID" value="NZ_CAWOON010000018.1"/>
</dbReference>
<feature type="domain" description="HTH cro/C1-type" evidence="1">
    <location>
        <begin position="27"/>
        <end position="70"/>
    </location>
</feature>
<dbReference type="CDD" id="cd00093">
    <property type="entry name" value="HTH_XRE"/>
    <property type="match status" value="1"/>
</dbReference>
<dbReference type="Proteomes" id="UP000241986">
    <property type="component" value="Unassembled WGS sequence"/>
</dbReference>
<dbReference type="InterPro" id="IPR001387">
    <property type="entry name" value="Cro/C1-type_HTH"/>
</dbReference>
<accession>A0A2T4N3G4</accession>
<reference evidence="2 3" key="1">
    <citation type="submission" date="2018-03" db="EMBL/GenBank/DDBJ databases">
        <title>Aeromonas veronii whole genome sequencing and analysis.</title>
        <authorList>
            <person name="Xie H."/>
            <person name="Liu T."/>
            <person name="Wang K."/>
        </authorList>
    </citation>
    <scope>NUCLEOTIDE SEQUENCE [LARGE SCALE GENOMIC DNA]</scope>
    <source>
        <strain evidence="2 3">XH.VA.1</strain>
    </source>
</reference>
<dbReference type="EMBL" id="PZKL01000022">
    <property type="protein sequence ID" value="PTH81385.1"/>
    <property type="molecule type" value="Genomic_DNA"/>
</dbReference>